<evidence type="ECO:0000256" key="10">
    <source>
        <dbReference type="ARBA" id="ARBA00023157"/>
    </source>
</evidence>
<dbReference type="GO" id="GO:0097194">
    <property type="term" value="P:execution phase of apoptosis"/>
    <property type="evidence" value="ECO:0007669"/>
    <property type="project" value="Ensembl"/>
</dbReference>
<dbReference type="PANTHER" id="PTHR47966">
    <property type="entry name" value="BETA-SITE APP-CLEAVING ENZYME, ISOFORM A-RELATED"/>
    <property type="match status" value="1"/>
</dbReference>
<dbReference type="InterPro" id="IPR001969">
    <property type="entry name" value="Aspartic_peptidase_AS"/>
</dbReference>
<dbReference type="InterPro" id="IPR021109">
    <property type="entry name" value="Peptidase_aspartic_dom_sf"/>
</dbReference>
<dbReference type="PROSITE" id="PS51257">
    <property type="entry name" value="PROKAR_LIPOPROTEIN"/>
    <property type="match status" value="1"/>
</dbReference>
<gene>
    <name evidence="18" type="primary">CTSD</name>
</gene>
<feature type="domain" description="Peptidase A1" evidence="17">
    <location>
        <begin position="76"/>
        <end position="390"/>
    </location>
</feature>
<dbReference type="Gene3D" id="2.60.40.1960">
    <property type="match status" value="1"/>
</dbReference>
<dbReference type="GO" id="GO:0000045">
    <property type="term" value="P:autophagosome assembly"/>
    <property type="evidence" value="ECO:0007669"/>
    <property type="project" value="Ensembl"/>
</dbReference>
<evidence type="ECO:0000256" key="9">
    <source>
        <dbReference type="ARBA" id="ARBA00023145"/>
    </source>
</evidence>
<dbReference type="GO" id="GO:1901143">
    <property type="term" value="P:insulin catabolic process"/>
    <property type="evidence" value="ECO:0007669"/>
    <property type="project" value="Ensembl"/>
</dbReference>
<dbReference type="GO" id="GO:0005615">
    <property type="term" value="C:extracellular space"/>
    <property type="evidence" value="ECO:0007669"/>
    <property type="project" value="Ensembl"/>
</dbReference>
<dbReference type="GO" id="GO:0070201">
    <property type="term" value="P:regulation of establishment of protein localization"/>
    <property type="evidence" value="ECO:0007669"/>
    <property type="project" value="Ensembl"/>
</dbReference>
<dbReference type="Pfam" id="PF00026">
    <property type="entry name" value="Asp"/>
    <property type="match status" value="1"/>
</dbReference>
<evidence type="ECO:0000256" key="5">
    <source>
        <dbReference type="ARBA" id="ARBA00015582"/>
    </source>
</evidence>
<keyword evidence="10 14" id="KW-1015">Disulfide bond</keyword>
<evidence type="ECO:0000256" key="3">
    <source>
        <dbReference type="ARBA" id="ARBA00007447"/>
    </source>
</evidence>
<organism evidence="18 19">
    <name type="scientific">Serinus canaria</name>
    <name type="common">Island canary</name>
    <name type="synonym">Fringilla canaria</name>
    <dbReference type="NCBI Taxonomy" id="9135"/>
    <lineage>
        <taxon>Eukaryota</taxon>
        <taxon>Metazoa</taxon>
        <taxon>Chordata</taxon>
        <taxon>Craniata</taxon>
        <taxon>Vertebrata</taxon>
        <taxon>Euteleostomi</taxon>
        <taxon>Archelosauria</taxon>
        <taxon>Archosauria</taxon>
        <taxon>Dinosauria</taxon>
        <taxon>Saurischia</taxon>
        <taxon>Theropoda</taxon>
        <taxon>Coelurosauria</taxon>
        <taxon>Aves</taxon>
        <taxon>Neognathae</taxon>
        <taxon>Neoaves</taxon>
        <taxon>Telluraves</taxon>
        <taxon>Australaves</taxon>
        <taxon>Passeriformes</taxon>
        <taxon>Passeroidea</taxon>
        <taxon>Fringillidae</taxon>
        <taxon>Carduelinae</taxon>
        <taxon>Serinus</taxon>
    </lineage>
</organism>
<accession>A0A8C9U825</accession>
<dbReference type="GO" id="GO:0004190">
    <property type="term" value="F:aspartic-type endopeptidase activity"/>
    <property type="evidence" value="ECO:0007669"/>
    <property type="project" value="UniProtKB-KW"/>
</dbReference>
<evidence type="ECO:0000256" key="15">
    <source>
        <dbReference type="RuleBase" id="RU000454"/>
    </source>
</evidence>
<dbReference type="GO" id="GO:0045121">
    <property type="term" value="C:membrane raft"/>
    <property type="evidence" value="ECO:0007669"/>
    <property type="project" value="Ensembl"/>
</dbReference>
<comment type="similarity">
    <text evidence="3 15">Belongs to the peptidase A1 family.</text>
</comment>
<keyword evidence="16" id="KW-0732">Signal</keyword>
<dbReference type="Proteomes" id="UP000694409">
    <property type="component" value="Unassembled WGS sequence"/>
</dbReference>
<evidence type="ECO:0000256" key="7">
    <source>
        <dbReference type="ARBA" id="ARBA00022750"/>
    </source>
</evidence>
<evidence type="ECO:0000256" key="11">
    <source>
        <dbReference type="ARBA" id="ARBA00023180"/>
    </source>
</evidence>
<dbReference type="GO" id="GO:0005765">
    <property type="term" value="C:lysosomal membrane"/>
    <property type="evidence" value="ECO:0007669"/>
    <property type="project" value="Ensembl"/>
</dbReference>
<dbReference type="InterPro" id="IPR012848">
    <property type="entry name" value="Aspartic_peptidase_N"/>
</dbReference>
<dbReference type="GO" id="GO:0006508">
    <property type="term" value="P:proteolysis"/>
    <property type="evidence" value="ECO:0007669"/>
    <property type="project" value="UniProtKB-KW"/>
</dbReference>
<sequence length="399" mass="43802">MGPRGLLLLLALAGSCAALIRIPLTKFPSMRRILREAGSEIPDMYAVTEAIKYKLGFAGDGKPTPEILKNYMDAQYFGVIGIGTPPQNFTVIFDTGSSNLWVPSVHCSLLDIACMVHHKYDSAKSSTYVKNGTKFAIRYGTGSLSGFLSQDVVTLGDLKILDQTFGEATKQPGMTFIAAKFDGILGLAFPRISVEGAEPFFDNVMKQKLVDKNMFSFYLNRDPSGVPGGEMVLGGTDPKYYKGEFSWFNVTRKAYWQIHMDSVDVADGPSVCEGGCEAIVDTGTSLITGPTKEVKKIQQAIGAKPLIKGEYMVPCEKVPTLPVISMKLGGKSFNLTGDQYILKLQDFFSMGRQSWPLGYLLNRPDVRWKLDMDLAVAFEHLQHQIEVGCAAEPQMEPLC</sequence>
<feature type="disulfide bond" evidence="14">
    <location>
        <begin position="107"/>
        <end position="114"/>
    </location>
</feature>
<evidence type="ECO:0000313" key="19">
    <source>
        <dbReference type="Proteomes" id="UP000694409"/>
    </source>
</evidence>
<proteinExistence type="inferred from homology"/>
<evidence type="ECO:0000256" key="12">
    <source>
        <dbReference type="ARBA" id="ARBA00023228"/>
    </source>
</evidence>
<reference evidence="18" key="1">
    <citation type="submission" date="2025-08" db="UniProtKB">
        <authorList>
            <consortium name="Ensembl"/>
        </authorList>
    </citation>
    <scope>IDENTIFICATION</scope>
</reference>
<evidence type="ECO:0000256" key="4">
    <source>
        <dbReference type="ARBA" id="ARBA00011930"/>
    </source>
</evidence>
<dbReference type="GO" id="GO:0031904">
    <property type="term" value="C:endosome lumen"/>
    <property type="evidence" value="ECO:0007669"/>
    <property type="project" value="Ensembl"/>
</dbReference>
<feature type="signal peptide" evidence="16">
    <location>
        <begin position="1"/>
        <end position="18"/>
    </location>
</feature>
<dbReference type="InterPro" id="IPR001461">
    <property type="entry name" value="Aspartic_peptidase_A1"/>
</dbReference>
<keyword evidence="8 15" id="KW-0378">Hydrolase</keyword>
<dbReference type="GO" id="GO:0042159">
    <property type="term" value="P:lipoprotein catabolic process"/>
    <property type="evidence" value="ECO:0007669"/>
    <property type="project" value="Ensembl"/>
</dbReference>
<keyword evidence="7 15" id="KW-0064">Aspartyl protease</keyword>
<dbReference type="GO" id="GO:0005829">
    <property type="term" value="C:cytosol"/>
    <property type="evidence" value="ECO:0007669"/>
    <property type="project" value="Ensembl"/>
</dbReference>
<evidence type="ECO:0000256" key="1">
    <source>
        <dbReference type="ARBA" id="ARBA00000585"/>
    </source>
</evidence>
<keyword evidence="6 15" id="KW-0645">Protease</keyword>
<dbReference type="Ensembl" id="ENSSCAT00000006388.1">
    <property type="protein sequence ID" value="ENSSCAP00000005573.1"/>
    <property type="gene ID" value="ENSSCAG00000004447.1"/>
</dbReference>
<keyword evidence="19" id="KW-1185">Reference proteome</keyword>
<dbReference type="InterPro" id="IPR033121">
    <property type="entry name" value="PEPTIDASE_A1"/>
</dbReference>
<dbReference type="FunFam" id="2.40.70.10:FF:000048">
    <property type="entry name" value="Napsin A aspartic peptidase"/>
    <property type="match status" value="1"/>
</dbReference>
<dbReference type="PRINTS" id="PR00792">
    <property type="entry name" value="PEPSIN"/>
</dbReference>
<dbReference type="PROSITE" id="PS51767">
    <property type="entry name" value="PEPTIDASE_A1"/>
    <property type="match status" value="1"/>
</dbReference>
<evidence type="ECO:0000256" key="8">
    <source>
        <dbReference type="ARBA" id="ARBA00022801"/>
    </source>
</evidence>
<feature type="active site" evidence="13">
    <location>
        <position position="281"/>
    </location>
</feature>
<evidence type="ECO:0000256" key="13">
    <source>
        <dbReference type="PIRSR" id="PIRSR601461-1"/>
    </source>
</evidence>
<keyword evidence="11" id="KW-0325">Glycoprotein</keyword>
<comment type="catalytic activity">
    <reaction evidence="1">
        <text>Specificity similar to, but narrower than, that of pepsin A. Does not cleave the 4-Gln-|-His-5 bond in B chain of insulin.</text>
        <dbReference type="EC" id="3.4.23.5"/>
    </reaction>
</comment>
<dbReference type="AlphaFoldDB" id="A0A8C9U825"/>
<dbReference type="GO" id="GO:0010008">
    <property type="term" value="C:endosome membrane"/>
    <property type="evidence" value="ECO:0007669"/>
    <property type="project" value="Ensembl"/>
</dbReference>
<dbReference type="SUPFAM" id="SSF50630">
    <property type="entry name" value="Acid proteases"/>
    <property type="match status" value="1"/>
</dbReference>
<evidence type="ECO:0000256" key="2">
    <source>
        <dbReference type="ARBA" id="ARBA00004371"/>
    </source>
</evidence>
<feature type="active site" evidence="13">
    <location>
        <position position="94"/>
    </location>
</feature>
<dbReference type="Gene3D" id="2.40.70.10">
    <property type="entry name" value="Acid Proteases"/>
    <property type="match status" value="2"/>
</dbReference>
<dbReference type="GO" id="GO:0038020">
    <property type="term" value="P:insulin receptor recycling"/>
    <property type="evidence" value="ECO:0007669"/>
    <property type="project" value="Ensembl"/>
</dbReference>
<evidence type="ECO:0000256" key="16">
    <source>
        <dbReference type="SAM" id="SignalP"/>
    </source>
</evidence>
<reference evidence="18" key="2">
    <citation type="submission" date="2025-09" db="UniProtKB">
        <authorList>
            <consortium name="Ensembl"/>
        </authorList>
    </citation>
    <scope>IDENTIFICATION</scope>
</reference>
<dbReference type="GeneTree" id="ENSGT00940000155733"/>
<dbReference type="GO" id="GO:0043065">
    <property type="term" value="P:positive regulation of apoptotic process"/>
    <property type="evidence" value="ECO:0007669"/>
    <property type="project" value="Ensembl"/>
</dbReference>
<keyword evidence="9" id="KW-0865">Zymogen</keyword>
<protein>
    <recommendedName>
        <fullName evidence="5">Cathepsin D</fullName>
        <ecNumber evidence="4">3.4.23.5</ecNumber>
    </recommendedName>
</protein>
<dbReference type="PANTHER" id="PTHR47966:SF42">
    <property type="entry name" value="CATHEPSIN D"/>
    <property type="match status" value="1"/>
</dbReference>
<feature type="chain" id="PRO_5033992455" description="Cathepsin D" evidence="16">
    <location>
        <begin position="19"/>
        <end position="399"/>
    </location>
</feature>
<evidence type="ECO:0000256" key="14">
    <source>
        <dbReference type="PIRSR" id="PIRSR601461-2"/>
    </source>
</evidence>
<evidence type="ECO:0000259" key="17">
    <source>
        <dbReference type="PROSITE" id="PS51767"/>
    </source>
</evidence>
<dbReference type="Pfam" id="PF07966">
    <property type="entry name" value="A1_Propeptide"/>
    <property type="match status" value="1"/>
</dbReference>
<evidence type="ECO:0000256" key="6">
    <source>
        <dbReference type="ARBA" id="ARBA00022670"/>
    </source>
</evidence>
<name>A0A8C9U825_SERCA</name>
<comment type="subcellular location">
    <subcellularLocation>
        <location evidence="2">Lysosome</location>
    </subcellularLocation>
</comment>
<feature type="disulfide bond" evidence="14">
    <location>
        <begin position="272"/>
        <end position="276"/>
    </location>
</feature>
<dbReference type="EC" id="3.4.23.5" evidence="4"/>
<keyword evidence="12" id="KW-0458">Lysosome</keyword>
<dbReference type="PROSITE" id="PS00141">
    <property type="entry name" value="ASP_PROTEASE"/>
    <property type="match status" value="2"/>
</dbReference>
<evidence type="ECO:0000313" key="18">
    <source>
        <dbReference type="Ensembl" id="ENSSCAP00000005573.1"/>
    </source>
</evidence>